<gene>
    <name evidence="1" type="ORF">RJ640_013445</name>
</gene>
<organism evidence="1 2">
    <name type="scientific">Escallonia rubra</name>
    <dbReference type="NCBI Taxonomy" id="112253"/>
    <lineage>
        <taxon>Eukaryota</taxon>
        <taxon>Viridiplantae</taxon>
        <taxon>Streptophyta</taxon>
        <taxon>Embryophyta</taxon>
        <taxon>Tracheophyta</taxon>
        <taxon>Spermatophyta</taxon>
        <taxon>Magnoliopsida</taxon>
        <taxon>eudicotyledons</taxon>
        <taxon>Gunneridae</taxon>
        <taxon>Pentapetalae</taxon>
        <taxon>asterids</taxon>
        <taxon>campanulids</taxon>
        <taxon>Escalloniales</taxon>
        <taxon>Escalloniaceae</taxon>
        <taxon>Escallonia</taxon>
    </lineage>
</organism>
<dbReference type="InterPro" id="IPR032675">
    <property type="entry name" value="LRR_dom_sf"/>
</dbReference>
<keyword evidence="2" id="KW-1185">Reference proteome</keyword>
<evidence type="ECO:0000313" key="1">
    <source>
        <dbReference type="EMBL" id="KAK2984216.1"/>
    </source>
</evidence>
<dbReference type="Gene3D" id="3.80.10.10">
    <property type="entry name" value="Ribonuclease Inhibitor"/>
    <property type="match status" value="1"/>
</dbReference>
<protein>
    <submittedName>
        <fullName evidence="1">Uncharacterized protein</fullName>
    </submittedName>
</protein>
<dbReference type="AlphaFoldDB" id="A0AA88RJZ7"/>
<name>A0AA88RJZ7_9ASTE</name>
<sequence>MADGLIPYTVGQLDLLQKLDLSSNSLVGSIPNTIEKLKRDGLAVLRPAPFISFGGDEANVLGGAFLYRLFCLLRDFSMRRKDPPHDPDYVTYGQVQALLLPLSWHSAPSDIVGPLEKKLVMVNHPASKNYKNDSDDARYVMILWKILPAYVDRAWCNAH</sequence>
<dbReference type="EMBL" id="JAVXUO010001252">
    <property type="protein sequence ID" value="KAK2984216.1"/>
    <property type="molecule type" value="Genomic_DNA"/>
</dbReference>
<evidence type="ECO:0000313" key="2">
    <source>
        <dbReference type="Proteomes" id="UP001187471"/>
    </source>
</evidence>
<proteinExistence type="predicted"/>
<dbReference type="Proteomes" id="UP001187471">
    <property type="component" value="Unassembled WGS sequence"/>
</dbReference>
<comment type="caution">
    <text evidence="1">The sequence shown here is derived from an EMBL/GenBank/DDBJ whole genome shotgun (WGS) entry which is preliminary data.</text>
</comment>
<reference evidence="1" key="1">
    <citation type="submission" date="2022-12" db="EMBL/GenBank/DDBJ databases">
        <title>Draft genome assemblies for two species of Escallonia (Escalloniales).</title>
        <authorList>
            <person name="Chanderbali A."/>
            <person name="Dervinis C."/>
            <person name="Anghel I."/>
            <person name="Soltis D."/>
            <person name="Soltis P."/>
            <person name="Zapata F."/>
        </authorList>
    </citation>
    <scope>NUCLEOTIDE SEQUENCE</scope>
    <source>
        <strain evidence="1">UCBG92.1500</strain>
        <tissue evidence="1">Leaf</tissue>
    </source>
</reference>
<accession>A0AA88RJZ7</accession>